<keyword evidence="4" id="KW-1185">Reference proteome</keyword>
<keyword evidence="1" id="KW-0812">Transmembrane</keyword>
<evidence type="ECO:0000259" key="2">
    <source>
        <dbReference type="Pfam" id="PF00078"/>
    </source>
</evidence>
<name>A0AAE0CL23_9ROSI</name>
<keyword evidence="1" id="KW-1133">Transmembrane helix</keyword>
<dbReference type="PANTHER" id="PTHR46890">
    <property type="entry name" value="NON-LTR RETROLELEMENT REVERSE TRANSCRIPTASE-LIKE PROTEIN-RELATED"/>
    <property type="match status" value="1"/>
</dbReference>
<organism evidence="3 4">
    <name type="scientific">Dipteronia dyeriana</name>
    <dbReference type="NCBI Taxonomy" id="168575"/>
    <lineage>
        <taxon>Eukaryota</taxon>
        <taxon>Viridiplantae</taxon>
        <taxon>Streptophyta</taxon>
        <taxon>Embryophyta</taxon>
        <taxon>Tracheophyta</taxon>
        <taxon>Spermatophyta</taxon>
        <taxon>Magnoliopsida</taxon>
        <taxon>eudicotyledons</taxon>
        <taxon>Gunneridae</taxon>
        <taxon>Pentapetalae</taxon>
        <taxon>rosids</taxon>
        <taxon>malvids</taxon>
        <taxon>Sapindales</taxon>
        <taxon>Sapindaceae</taxon>
        <taxon>Hippocastanoideae</taxon>
        <taxon>Acereae</taxon>
        <taxon>Dipteronia</taxon>
    </lineage>
</organism>
<evidence type="ECO:0000313" key="3">
    <source>
        <dbReference type="EMBL" id="KAK2655074.1"/>
    </source>
</evidence>
<dbReference type="InterPro" id="IPR000477">
    <property type="entry name" value="RT_dom"/>
</dbReference>
<dbReference type="InterPro" id="IPR052343">
    <property type="entry name" value="Retrotransposon-Effector_Assoc"/>
</dbReference>
<evidence type="ECO:0000313" key="4">
    <source>
        <dbReference type="Proteomes" id="UP001280121"/>
    </source>
</evidence>
<reference evidence="3" key="1">
    <citation type="journal article" date="2023" name="Plant J.">
        <title>Genome sequences and population genomics provide insights into the demographic history, inbreeding, and mutation load of two 'living fossil' tree species of Dipteronia.</title>
        <authorList>
            <person name="Feng Y."/>
            <person name="Comes H.P."/>
            <person name="Chen J."/>
            <person name="Zhu S."/>
            <person name="Lu R."/>
            <person name="Zhang X."/>
            <person name="Li P."/>
            <person name="Qiu J."/>
            <person name="Olsen K.M."/>
            <person name="Qiu Y."/>
        </authorList>
    </citation>
    <scope>NUCLEOTIDE SEQUENCE</scope>
    <source>
        <strain evidence="3">KIB01</strain>
    </source>
</reference>
<feature type="domain" description="Reverse transcriptase" evidence="2">
    <location>
        <begin position="9"/>
        <end position="127"/>
    </location>
</feature>
<comment type="caution">
    <text evidence="3">The sequence shown here is derived from an EMBL/GenBank/DDBJ whole genome shotgun (WGS) entry which is preliminary data.</text>
</comment>
<dbReference type="Proteomes" id="UP001280121">
    <property type="component" value="Unassembled WGS sequence"/>
</dbReference>
<evidence type="ECO:0000256" key="1">
    <source>
        <dbReference type="SAM" id="Phobius"/>
    </source>
</evidence>
<dbReference type="InterPro" id="IPR043502">
    <property type="entry name" value="DNA/RNA_pol_sf"/>
</dbReference>
<dbReference type="AlphaFoldDB" id="A0AAE0CL23"/>
<gene>
    <name evidence="3" type="ORF">Ddye_008126</name>
</gene>
<accession>A0AAE0CL23</accession>
<protein>
    <recommendedName>
        <fullName evidence="2">Reverse transcriptase domain-containing protein</fullName>
    </recommendedName>
</protein>
<dbReference type="Pfam" id="PF00078">
    <property type="entry name" value="RVT_1"/>
    <property type="match status" value="1"/>
</dbReference>
<dbReference type="PANTHER" id="PTHR46890:SF48">
    <property type="entry name" value="RNA-DIRECTED DNA POLYMERASE"/>
    <property type="match status" value="1"/>
</dbReference>
<dbReference type="EMBL" id="JANJYI010000003">
    <property type="protein sequence ID" value="KAK2655074.1"/>
    <property type="molecule type" value="Genomic_DNA"/>
</dbReference>
<feature type="transmembrane region" description="Helical" evidence="1">
    <location>
        <begin position="118"/>
        <end position="143"/>
    </location>
</feature>
<keyword evidence="1" id="KW-0472">Membrane</keyword>
<sequence>MNDTLVTLIPKKKVTEQIADFRAINICNVLYKIVSKTIANHFRLVLDEVISEAQSAFILGQLIFDNILVSFECMHRIKRWKRKHGSMAIKLDMSKVYDRVEWTLVEQMMRQLGFSERWINLVIHCISFVSYSFVLNGAIYGLIKPLCWLH</sequence>
<proteinExistence type="predicted"/>
<dbReference type="SUPFAM" id="SSF56672">
    <property type="entry name" value="DNA/RNA polymerases"/>
    <property type="match status" value="1"/>
</dbReference>